<dbReference type="AlphaFoldDB" id="M4C3S2"/>
<accession>M4C3S2</accession>
<dbReference type="VEuPathDB" id="FungiDB:HpaG813740"/>
<reference evidence="2" key="1">
    <citation type="journal article" date="2010" name="Science">
        <title>Signatures of adaptation to obligate biotrophy in the Hyaloperonospora arabidopsidis genome.</title>
        <authorList>
            <person name="Baxter L."/>
            <person name="Tripathy S."/>
            <person name="Ishaque N."/>
            <person name="Boot N."/>
            <person name="Cabral A."/>
            <person name="Kemen E."/>
            <person name="Thines M."/>
            <person name="Ah-Fong A."/>
            <person name="Anderson R."/>
            <person name="Badejoko W."/>
            <person name="Bittner-Eddy P."/>
            <person name="Boore J.L."/>
            <person name="Chibucos M.C."/>
            <person name="Coates M."/>
            <person name="Dehal P."/>
            <person name="Delehaunty K."/>
            <person name="Dong S."/>
            <person name="Downton P."/>
            <person name="Dumas B."/>
            <person name="Fabro G."/>
            <person name="Fronick C."/>
            <person name="Fuerstenberg S.I."/>
            <person name="Fulton L."/>
            <person name="Gaulin E."/>
            <person name="Govers F."/>
            <person name="Hughes L."/>
            <person name="Humphray S."/>
            <person name="Jiang R.H."/>
            <person name="Judelson H."/>
            <person name="Kamoun S."/>
            <person name="Kyung K."/>
            <person name="Meijer H."/>
            <person name="Minx P."/>
            <person name="Morris P."/>
            <person name="Nelson J."/>
            <person name="Phuntumart V."/>
            <person name="Qutob D."/>
            <person name="Rehmany A."/>
            <person name="Rougon-Cardoso A."/>
            <person name="Ryden P."/>
            <person name="Torto-Alalibo T."/>
            <person name="Studholme D."/>
            <person name="Wang Y."/>
            <person name="Win J."/>
            <person name="Wood J."/>
            <person name="Clifton S.W."/>
            <person name="Rogers J."/>
            <person name="Van den Ackerveken G."/>
            <person name="Jones J.D."/>
            <person name="McDowell J.M."/>
            <person name="Beynon J."/>
            <person name="Tyler B.M."/>
        </authorList>
    </citation>
    <scope>NUCLEOTIDE SEQUENCE [LARGE SCALE GENOMIC DNA]</scope>
    <source>
        <strain evidence="2">Emoy2</strain>
    </source>
</reference>
<dbReference type="eggNOG" id="KOG0017">
    <property type="taxonomic scope" value="Eukaryota"/>
</dbReference>
<dbReference type="Proteomes" id="UP000011713">
    <property type="component" value="Unassembled WGS sequence"/>
</dbReference>
<evidence type="ECO:0008006" key="3">
    <source>
        <dbReference type="Google" id="ProtNLM"/>
    </source>
</evidence>
<organism evidence="1 2">
    <name type="scientific">Hyaloperonospora arabidopsidis (strain Emoy2)</name>
    <name type="common">Downy mildew agent</name>
    <name type="synonym">Peronospora arabidopsidis</name>
    <dbReference type="NCBI Taxonomy" id="559515"/>
    <lineage>
        <taxon>Eukaryota</taxon>
        <taxon>Sar</taxon>
        <taxon>Stramenopiles</taxon>
        <taxon>Oomycota</taxon>
        <taxon>Peronosporomycetes</taxon>
        <taxon>Peronosporales</taxon>
        <taxon>Peronosporaceae</taxon>
        <taxon>Hyaloperonospora</taxon>
    </lineage>
</organism>
<keyword evidence="2" id="KW-1185">Reference proteome</keyword>
<protein>
    <recommendedName>
        <fullName evidence="3">CCHC-type domain-containing protein</fullName>
    </recommendedName>
</protein>
<dbReference type="EnsemblProtists" id="HpaT813740">
    <property type="protein sequence ID" value="HpaP813740"/>
    <property type="gene ID" value="HpaG813740"/>
</dbReference>
<sequence>MEDEDVEICLLRSLPKSYENVVLNLEMSSAELQSLDAVKVLTNEHIKRQDEKTASVKTEDEAKAFSAERKPRQCTYCGKLGPPAEQCCTKQKEEKKGG</sequence>
<name>M4C3S2_HYAAE</name>
<dbReference type="InParanoid" id="M4C3S2"/>
<evidence type="ECO:0000313" key="2">
    <source>
        <dbReference type="Proteomes" id="UP000011713"/>
    </source>
</evidence>
<dbReference type="EMBL" id="ABWE02002727">
    <property type="status" value="NOT_ANNOTATED_CDS"/>
    <property type="molecule type" value="Genomic_DNA"/>
</dbReference>
<dbReference type="HOGENOM" id="CLU_2338045_0_0_1"/>
<dbReference type="STRING" id="559515.M4C3S2"/>
<dbReference type="OMA" id="CCTKQKE"/>
<dbReference type="Pfam" id="PF14223">
    <property type="entry name" value="Retrotran_gag_2"/>
    <property type="match status" value="1"/>
</dbReference>
<evidence type="ECO:0000313" key="1">
    <source>
        <dbReference type="EnsemblProtists" id="HpaP813740"/>
    </source>
</evidence>
<proteinExistence type="predicted"/>
<reference evidence="1" key="2">
    <citation type="submission" date="2015-06" db="UniProtKB">
        <authorList>
            <consortium name="EnsemblProtists"/>
        </authorList>
    </citation>
    <scope>IDENTIFICATION</scope>
    <source>
        <strain evidence="1">Emoy2</strain>
    </source>
</reference>